<dbReference type="Proteomes" id="UP000696573">
    <property type="component" value="Unassembled WGS sequence"/>
</dbReference>
<feature type="binding site" evidence="3">
    <location>
        <position position="121"/>
    </location>
    <ligand>
        <name>substrate</name>
    </ligand>
</feature>
<accession>A0A9N9VH10</accession>
<dbReference type="PRINTS" id="PR01790">
    <property type="entry name" value="SMP30FAMILY"/>
</dbReference>
<dbReference type="GO" id="GO:0004341">
    <property type="term" value="F:gluconolactonase activity"/>
    <property type="evidence" value="ECO:0007669"/>
    <property type="project" value="TreeGrafter"/>
</dbReference>
<evidence type="ECO:0000256" key="3">
    <source>
        <dbReference type="PIRSR" id="PIRSR605511-2"/>
    </source>
</evidence>
<comment type="similarity">
    <text evidence="1">Belongs to the SMP-30/CGR1 family.</text>
</comment>
<dbReference type="PANTHER" id="PTHR10907:SF47">
    <property type="entry name" value="REGUCALCIN"/>
    <property type="match status" value="1"/>
</dbReference>
<evidence type="ECO:0000256" key="1">
    <source>
        <dbReference type="ARBA" id="ARBA00008853"/>
    </source>
</evidence>
<sequence>MIGLEAINGGAAWYRCDPPMTLGEAPIYRDSDSSLHWVDCLANPPELHILKVDPDTGDALGRAHILKLSDSVTVHFFRKDTPGSYICAYYQGVAFLDEETGRLDILKEIIPTEDRGIRRFNDGGVDVKGRFWMAEIDIKAMSFGPNKMPESYGTPIGRLWRYDPDGSLHEMDSGFVCGNGLAWSPDNKTSEHILNVHMCKIVIKLTVLQVYVNDSVAMKVFSYAFDAETGAISNKRLFIDRRDSFGEPDGMVVDTEGNLWIAVFDSNRVMVFSPEGVHLKDILFTARNMACTTWGGNNMNLLFVATGKDRKSTAKAEDEGGHMFLYKAPPGVTGTDKHKFAG</sequence>
<reference evidence="5" key="1">
    <citation type="submission" date="2021-10" db="EMBL/GenBank/DDBJ databases">
        <authorList>
            <person name="Piombo E."/>
        </authorList>
    </citation>
    <scope>NUCLEOTIDE SEQUENCE</scope>
</reference>
<feature type="binding site" evidence="3">
    <location>
        <position position="249"/>
    </location>
    <ligand>
        <name>a divalent metal cation</name>
        <dbReference type="ChEBI" id="CHEBI:60240"/>
    </ligand>
</feature>
<dbReference type="AlphaFoldDB" id="A0A9N9VH10"/>
<dbReference type="InterPro" id="IPR013658">
    <property type="entry name" value="SGL"/>
</dbReference>
<dbReference type="PANTHER" id="PTHR10907">
    <property type="entry name" value="REGUCALCIN"/>
    <property type="match status" value="1"/>
</dbReference>
<gene>
    <name evidence="5" type="ORF">CRHIZ90672A_00007601</name>
</gene>
<dbReference type="EMBL" id="CABFNQ020000690">
    <property type="protein sequence ID" value="CAH0023149.1"/>
    <property type="molecule type" value="Genomic_DNA"/>
</dbReference>
<evidence type="ECO:0000259" key="4">
    <source>
        <dbReference type="Pfam" id="PF08450"/>
    </source>
</evidence>
<dbReference type="InterPro" id="IPR011042">
    <property type="entry name" value="6-blade_b-propeller_TolB-like"/>
</dbReference>
<feature type="binding site" evidence="3">
    <location>
        <position position="179"/>
    </location>
    <ligand>
        <name>a divalent metal cation</name>
        <dbReference type="ChEBI" id="CHEBI:60240"/>
    </ligand>
</feature>
<organism evidence="5 6">
    <name type="scientific">Clonostachys rhizophaga</name>
    <dbReference type="NCBI Taxonomy" id="160324"/>
    <lineage>
        <taxon>Eukaryota</taxon>
        <taxon>Fungi</taxon>
        <taxon>Dikarya</taxon>
        <taxon>Ascomycota</taxon>
        <taxon>Pezizomycotina</taxon>
        <taxon>Sordariomycetes</taxon>
        <taxon>Hypocreomycetidae</taxon>
        <taxon>Hypocreales</taxon>
        <taxon>Bionectriaceae</taxon>
        <taxon>Clonostachys</taxon>
    </lineage>
</organism>
<comment type="cofactor">
    <cofactor evidence="3">
        <name>Zn(2+)</name>
        <dbReference type="ChEBI" id="CHEBI:29105"/>
    </cofactor>
    <text evidence="3">Binds 1 divalent metal cation per subunit.</text>
</comment>
<dbReference type="Pfam" id="PF08450">
    <property type="entry name" value="SGL"/>
    <property type="match status" value="2"/>
</dbReference>
<keyword evidence="6" id="KW-1185">Reference proteome</keyword>
<feature type="binding site" evidence="3">
    <location>
        <position position="119"/>
    </location>
    <ligand>
        <name>substrate</name>
    </ligand>
</feature>
<dbReference type="SUPFAM" id="SSF63829">
    <property type="entry name" value="Calcium-dependent phosphotriesterase"/>
    <property type="match status" value="1"/>
</dbReference>
<feature type="domain" description="SMP-30/Gluconolactonase/LRE-like region" evidence="4">
    <location>
        <begin position="209"/>
        <end position="306"/>
    </location>
</feature>
<dbReference type="GO" id="GO:0005509">
    <property type="term" value="F:calcium ion binding"/>
    <property type="evidence" value="ECO:0007669"/>
    <property type="project" value="TreeGrafter"/>
</dbReference>
<keyword evidence="3" id="KW-0479">Metal-binding</keyword>
<proteinExistence type="inferred from homology"/>
<evidence type="ECO:0000256" key="2">
    <source>
        <dbReference type="PIRSR" id="PIRSR605511-1"/>
    </source>
</evidence>
<dbReference type="InterPro" id="IPR005511">
    <property type="entry name" value="SMP-30"/>
</dbReference>
<feature type="domain" description="SMP-30/Gluconolactonase/LRE-like region" evidence="4">
    <location>
        <begin position="22"/>
        <end position="189"/>
    </location>
</feature>
<evidence type="ECO:0000313" key="5">
    <source>
        <dbReference type="EMBL" id="CAH0023149.1"/>
    </source>
</evidence>
<protein>
    <recommendedName>
        <fullName evidence="4">SMP-30/Gluconolactonase/LRE-like region domain-containing protein</fullName>
    </recommendedName>
</protein>
<feature type="binding site" evidence="3">
    <location>
        <position position="24"/>
    </location>
    <ligand>
        <name>a divalent metal cation</name>
        <dbReference type="ChEBI" id="CHEBI:60240"/>
    </ligand>
</feature>
<comment type="caution">
    <text evidence="5">The sequence shown here is derived from an EMBL/GenBank/DDBJ whole genome shotgun (WGS) entry which is preliminary data.</text>
</comment>
<dbReference type="Gene3D" id="2.120.10.30">
    <property type="entry name" value="TolB, C-terminal domain"/>
    <property type="match status" value="1"/>
</dbReference>
<feature type="active site" description="Proton donor/acceptor" evidence="2">
    <location>
        <position position="249"/>
    </location>
</feature>
<dbReference type="OrthoDB" id="423498at2759"/>
<name>A0A9N9VH10_9HYPO</name>
<keyword evidence="3" id="KW-0862">Zinc</keyword>
<evidence type="ECO:0000313" key="6">
    <source>
        <dbReference type="Proteomes" id="UP000696573"/>
    </source>
</evidence>